<dbReference type="AlphaFoldDB" id="A0A7R9QYV3"/>
<evidence type="ECO:0000313" key="4">
    <source>
        <dbReference type="Proteomes" id="UP000728032"/>
    </source>
</evidence>
<evidence type="ECO:0000313" key="3">
    <source>
        <dbReference type="EMBL" id="CAD7662035.1"/>
    </source>
</evidence>
<proteinExistence type="predicted"/>
<dbReference type="SMART" id="SM00240">
    <property type="entry name" value="FHA"/>
    <property type="match status" value="1"/>
</dbReference>
<dbReference type="PROSITE" id="PS50006">
    <property type="entry name" value="FHA_DOMAIN"/>
    <property type="match status" value="1"/>
</dbReference>
<dbReference type="PANTHER" id="PTHR23106:SF24">
    <property type="entry name" value="ANGIOGENIC FACTOR WITH G PATCH AND FHA DOMAINS 1"/>
    <property type="match status" value="1"/>
</dbReference>
<reference evidence="3" key="1">
    <citation type="submission" date="2020-11" db="EMBL/GenBank/DDBJ databases">
        <authorList>
            <person name="Tran Van P."/>
        </authorList>
    </citation>
    <scope>NUCLEOTIDE SEQUENCE</scope>
</reference>
<dbReference type="InterPro" id="IPR000253">
    <property type="entry name" value="FHA_dom"/>
</dbReference>
<dbReference type="SUPFAM" id="SSF49879">
    <property type="entry name" value="SMAD/FHA domain"/>
    <property type="match status" value="1"/>
</dbReference>
<dbReference type="OrthoDB" id="2538319at2759"/>
<dbReference type="InterPro" id="IPR008984">
    <property type="entry name" value="SMAD_FHA_dom_sf"/>
</dbReference>
<organism evidence="3">
    <name type="scientific">Oppiella nova</name>
    <dbReference type="NCBI Taxonomy" id="334625"/>
    <lineage>
        <taxon>Eukaryota</taxon>
        <taxon>Metazoa</taxon>
        <taxon>Ecdysozoa</taxon>
        <taxon>Arthropoda</taxon>
        <taxon>Chelicerata</taxon>
        <taxon>Arachnida</taxon>
        <taxon>Acari</taxon>
        <taxon>Acariformes</taxon>
        <taxon>Sarcoptiformes</taxon>
        <taxon>Oribatida</taxon>
        <taxon>Brachypylina</taxon>
        <taxon>Oppioidea</taxon>
        <taxon>Oppiidae</taxon>
        <taxon>Oppiella</taxon>
    </lineage>
</organism>
<evidence type="ECO:0000259" key="2">
    <source>
        <dbReference type="PROSITE" id="PS50006"/>
    </source>
</evidence>
<keyword evidence="4" id="KW-1185">Reference proteome</keyword>
<feature type="domain" description="FHA" evidence="2">
    <location>
        <begin position="295"/>
        <end position="346"/>
    </location>
</feature>
<name>A0A7R9QYV3_9ACAR</name>
<dbReference type="InterPro" id="IPR041591">
    <property type="entry name" value="OCRE"/>
</dbReference>
<dbReference type="PANTHER" id="PTHR23106">
    <property type="entry name" value="ANGIOGENIC FACTOR WITH G PATCH AND FHA DOMAINS 1"/>
    <property type="match status" value="1"/>
</dbReference>
<dbReference type="EMBL" id="CAJPVJ010026053">
    <property type="protein sequence ID" value="CAG2179171.1"/>
    <property type="molecule type" value="Genomic_DNA"/>
</dbReference>
<dbReference type="Gene3D" id="2.60.200.20">
    <property type="match status" value="1"/>
</dbReference>
<dbReference type="Proteomes" id="UP000728032">
    <property type="component" value="Unassembled WGS sequence"/>
</dbReference>
<dbReference type="InterPro" id="IPR053027">
    <property type="entry name" value="AGGF1"/>
</dbReference>
<accession>A0A7R9QYV3</accession>
<dbReference type="EMBL" id="OC940878">
    <property type="protein sequence ID" value="CAD7662035.1"/>
    <property type="molecule type" value="Genomic_DNA"/>
</dbReference>
<feature type="compositionally biased region" description="Acidic residues" evidence="1">
    <location>
        <begin position="234"/>
        <end position="246"/>
    </location>
</feature>
<sequence>MDPHEDKPLVSHNDIESHGNDKQLIERLLREKEISTKYNNDLRHELEILSAKLHLHQKVITKDTISVETQTELSLMSPYVTNNSSVCGKCGHAITSCGDVNSDVINDWKQNSETKNTRISDLVRETAQEVVTNNDFQNDYVYDQKSKTYYSRSSGWYYYPDSSLFYDPNTKNYYKYDFDKKVYNFYSSLKQMDKKRQTLNKTSKTSKKLKEDFDESENVNKMSGKETIDISDSSSEEEGEIGDSDDNSVISDDSQDFHVIEDKSEVSPPLVRMIVKQSSSLEIGSLLQVVSCMGAKVGNDSSCDVWITDESVSRSHAEIRYDYNDNNYIIKDLNSTNGTFINGNKIESNCETVVSHSSEISFGKCVLLVHIHNGKDVTCDRCEPGLVIANLKSSHQNSSNLYEQSDKEKDRKKQLKSLKKKYGLKDNDFCEPKVPIITN</sequence>
<dbReference type="Pfam" id="PF00498">
    <property type="entry name" value="FHA"/>
    <property type="match status" value="1"/>
</dbReference>
<feature type="region of interest" description="Disordered" evidence="1">
    <location>
        <begin position="197"/>
        <end position="251"/>
    </location>
</feature>
<feature type="non-terminal residue" evidence="3">
    <location>
        <position position="1"/>
    </location>
</feature>
<protein>
    <recommendedName>
        <fullName evidence="2">FHA domain-containing protein</fullName>
    </recommendedName>
</protein>
<dbReference type="Pfam" id="PF17780">
    <property type="entry name" value="OCRE"/>
    <property type="match status" value="1"/>
</dbReference>
<gene>
    <name evidence="3" type="ORF">ONB1V03_LOCUS18595</name>
</gene>
<evidence type="ECO:0000256" key="1">
    <source>
        <dbReference type="SAM" id="MobiDB-lite"/>
    </source>
</evidence>